<comment type="caution">
    <text evidence="1">The sequence shown here is derived from an EMBL/GenBank/DDBJ whole genome shotgun (WGS) entry which is preliminary data.</text>
</comment>
<gene>
    <name evidence="1" type="ORF">AB4875_05015</name>
</gene>
<dbReference type="RefSeq" id="WP_368374956.1">
    <property type="nucleotide sequence ID" value="NZ_JBFRYB010000001.1"/>
</dbReference>
<accession>A0ABV3TTA8</accession>
<sequence>MPVNIASFIIRATPIRLYTYRCRVDDAGIEKSVKLSVLDIAAVVNIKPMAGI</sequence>
<evidence type="ECO:0000313" key="1">
    <source>
        <dbReference type="EMBL" id="MEX1664838.1"/>
    </source>
</evidence>
<protein>
    <submittedName>
        <fullName evidence="1">Uncharacterized protein</fullName>
    </submittedName>
</protein>
<name>A0ABV3TTA8_9GAMM</name>
<keyword evidence="2" id="KW-1185">Reference proteome</keyword>
<evidence type="ECO:0000313" key="2">
    <source>
        <dbReference type="Proteomes" id="UP001557484"/>
    </source>
</evidence>
<proteinExistence type="predicted"/>
<reference evidence="1 2" key="1">
    <citation type="journal article" date="2011" name="Int. J. Syst. Evol. Microbiol.">
        <title>Zhongshania antarctica gen. nov., sp. nov. and Zhongshania guokunii sp. nov., gammaproteobacteria respectively isolated from coastal attached (fast) ice and surface seawater of the Antarctic.</title>
        <authorList>
            <person name="Li H.J."/>
            <person name="Zhang X.Y."/>
            <person name="Chen C.X."/>
            <person name="Zhang Y.J."/>
            <person name="Gao Z.M."/>
            <person name="Yu Y."/>
            <person name="Chen X.L."/>
            <person name="Chen B."/>
            <person name="Zhang Y.Z."/>
        </authorList>
    </citation>
    <scope>NUCLEOTIDE SEQUENCE [LARGE SCALE GENOMIC DNA]</scope>
    <source>
        <strain evidence="1 2">R06B22</strain>
    </source>
</reference>
<dbReference type="EMBL" id="JBFRYB010000001">
    <property type="protein sequence ID" value="MEX1664838.1"/>
    <property type="molecule type" value="Genomic_DNA"/>
</dbReference>
<dbReference type="Proteomes" id="UP001557484">
    <property type="component" value="Unassembled WGS sequence"/>
</dbReference>
<organism evidence="1 2">
    <name type="scientific">Zhongshania arctica</name>
    <dbReference type="NCBI Taxonomy" id="3238302"/>
    <lineage>
        <taxon>Bacteria</taxon>
        <taxon>Pseudomonadati</taxon>
        <taxon>Pseudomonadota</taxon>
        <taxon>Gammaproteobacteria</taxon>
        <taxon>Cellvibrionales</taxon>
        <taxon>Spongiibacteraceae</taxon>
        <taxon>Zhongshania</taxon>
    </lineage>
</organism>